<feature type="transmembrane region" description="Helical" evidence="5">
    <location>
        <begin position="139"/>
        <end position="159"/>
    </location>
</feature>
<feature type="transmembrane region" description="Helical" evidence="5">
    <location>
        <begin position="179"/>
        <end position="206"/>
    </location>
</feature>
<feature type="transmembrane region" description="Helical" evidence="5">
    <location>
        <begin position="218"/>
        <end position="240"/>
    </location>
</feature>
<sequence>MRRWGLSLQVAFTFIGTVVGAGFATGREVLQFFTRFGNWAGPMILVSTALFVWLGAKMMLMSATMRARSYEDLNRHLFGPKAGAWISHLMLLVLLGVNAVMLAGAGSLFSEHLNLNYQSGLLITMAACFILLRKGMSAILAINTLVVPVMIIFTAVLVIETLRGPGADRWMTLPMELSPWAAILSPFLYGAFNLSMSQAVLVPLGARIGDPVVLRRGAWIGGIGIGAMLLAGHLALSSRMPGVEQFDIPMGGIAREIGPWIHWIFVFLIFMEIFTTLVADIYGLSLQLQERVKIPLNALVVLVLLLCFMAGQFGFGPLLTTLYPIFGMLSLGWVMLMGRDRVRPAPPPAPPEGFS</sequence>
<keyword evidence="2 5" id="KW-0812">Transmembrane</keyword>
<dbReference type="Pfam" id="PF01490">
    <property type="entry name" value="Aa_trans"/>
    <property type="match status" value="1"/>
</dbReference>
<feature type="transmembrane region" description="Helical" evidence="5">
    <location>
        <begin position="294"/>
        <end position="315"/>
    </location>
</feature>
<evidence type="ECO:0000259" key="6">
    <source>
        <dbReference type="Pfam" id="PF01490"/>
    </source>
</evidence>
<dbReference type="RefSeq" id="WP_282907919.1">
    <property type="nucleotide sequence ID" value="NZ_JAGRPV010000001.1"/>
</dbReference>
<feature type="transmembrane region" description="Helical" evidence="5">
    <location>
        <begin position="85"/>
        <end position="109"/>
    </location>
</feature>
<feature type="transmembrane region" description="Helical" evidence="5">
    <location>
        <begin position="321"/>
        <end position="338"/>
    </location>
</feature>
<feature type="transmembrane region" description="Helical" evidence="5">
    <location>
        <begin position="260"/>
        <end position="282"/>
    </location>
</feature>
<evidence type="ECO:0000256" key="3">
    <source>
        <dbReference type="ARBA" id="ARBA00022989"/>
    </source>
</evidence>
<comment type="subcellular location">
    <subcellularLocation>
        <location evidence="1">Membrane</location>
    </subcellularLocation>
</comment>
<dbReference type="InterPro" id="IPR013057">
    <property type="entry name" value="AA_transpt_TM"/>
</dbReference>
<dbReference type="PANTHER" id="PTHR37814:SF1">
    <property type="entry name" value="MEMBRANE PROTEIN"/>
    <property type="match status" value="1"/>
</dbReference>
<keyword evidence="4 5" id="KW-0472">Membrane</keyword>
<evidence type="ECO:0000256" key="5">
    <source>
        <dbReference type="SAM" id="Phobius"/>
    </source>
</evidence>
<feature type="transmembrane region" description="Helical" evidence="5">
    <location>
        <begin position="115"/>
        <end position="132"/>
    </location>
</feature>
<dbReference type="PANTHER" id="PTHR37814">
    <property type="entry name" value="CONSERVED MEMBRANE PROTEIN"/>
    <property type="match status" value="1"/>
</dbReference>
<feature type="transmembrane region" description="Helical" evidence="5">
    <location>
        <begin position="36"/>
        <end position="56"/>
    </location>
</feature>
<protein>
    <recommendedName>
        <fullName evidence="6">Amino acid transporter transmembrane domain-containing protein</fullName>
    </recommendedName>
</protein>
<evidence type="ECO:0000313" key="7">
    <source>
        <dbReference type="EMBL" id="MDI4644951.1"/>
    </source>
</evidence>
<accession>A0ABT6TDR7</accession>
<comment type="caution">
    <text evidence="7">The sequence shown here is derived from an EMBL/GenBank/DDBJ whole genome shotgun (WGS) entry which is preliminary data.</text>
</comment>
<evidence type="ECO:0000256" key="4">
    <source>
        <dbReference type="ARBA" id="ARBA00023136"/>
    </source>
</evidence>
<name>A0ABT6TDR7_9BACL</name>
<organism evidence="7 8">
    <name type="scientific">Cohnella hashimotonis</name>
    <dbReference type="NCBI Taxonomy" id="2826895"/>
    <lineage>
        <taxon>Bacteria</taxon>
        <taxon>Bacillati</taxon>
        <taxon>Bacillota</taxon>
        <taxon>Bacilli</taxon>
        <taxon>Bacillales</taxon>
        <taxon>Paenibacillaceae</taxon>
        <taxon>Cohnella</taxon>
    </lineage>
</organism>
<dbReference type="EMBL" id="JAGRPV010000001">
    <property type="protein sequence ID" value="MDI4644951.1"/>
    <property type="molecule type" value="Genomic_DNA"/>
</dbReference>
<keyword evidence="8" id="KW-1185">Reference proteome</keyword>
<gene>
    <name evidence="7" type="ORF">KB449_08260</name>
</gene>
<proteinExistence type="predicted"/>
<dbReference type="Proteomes" id="UP001161691">
    <property type="component" value="Unassembled WGS sequence"/>
</dbReference>
<reference evidence="7" key="1">
    <citation type="submission" date="2023-04" db="EMBL/GenBank/DDBJ databases">
        <title>Comparative genomic analysis of Cohnella hashimotonis sp. nov., isolated from the International Space Station.</title>
        <authorList>
            <person name="Venkateswaran K."/>
            <person name="Simpson A."/>
        </authorList>
    </citation>
    <scope>NUCLEOTIDE SEQUENCE</scope>
    <source>
        <strain evidence="7">F6_2S_P_1</strain>
    </source>
</reference>
<evidence type="ECO:0000256" key="2">
    <source>
        <dbReference type="ARBA" id="ARBA00022692"/>
    </source>
</evidence>
<dbReference type="InterPro" id="IPR038728">
    <property type="entry name" value="YkvI-like"/>
</dbReference>
<evidence type="ECO:0000256" key="1">
    <source>
        <dbReference type="ARBA" id="ARBA00004370"/>
    </source>
</evidence>
<feature type="domain" description="Amino acid transporter transmembrane" evidence="6">
    <location>
        <begin position="33"/>
        <end position="158"/>
    </location>
</feature>
<evidence type="ECO:0000313" key="8">
    <source>
        <dbReference type="Proteomes" id="UP001161691"/>
    </source>
</evidence>
<keyword evidence="3 5" id="KW-1133">Transmembrane helix</keyword>